<dbReference type="Proteomes" id="UP000708208">
    <property type="component" value="Unassembled WGS sequence"/>
</dbReference>
<dbReference type="EMBL" id="CAJVCH010014679">
    <property type="protein sequence ID" value="CAG7678313.1"/>
    <property type="molecule type" value="Genomic_DNA"/>
</dbReference>
<accession>A0A8J2JFA2</accession>
<proteinExistence type="predicted"/>
<protein>
    <submittedName>
        <fullName evidence="1">Uncharacterized protein</fullName>
    </submittedName>
</protein>
<comment type="caution">
    <text evidence="1">The sequence shown here is derived from an EMBL/GenBank/DDBJ whole genome shotgun (WGS) entry which is preliminary data.</text>
</comment>
<evidence type="ECO:0000313" key="2">
    <source>
        <dbReference type="Proteomes" id="UP000708208"/>
    </source>
</evidence>
<gene>
    <name evidence="1" type="ORF">AFUS01_LOCUS2557</name>
</gene>
<organism evidence="1 2">
    <name type="scientific">Allacma fusca</name>
    <dbReference type="NCBI Taxonomy" id="39272"/>
    <lineage>
        <taxon>Eukaryota</taxon>
        <taxon>Metazoa</taxon>
        <taxon>Ecdysozoa</taxon>
        <taxon>Arthropoda</taxon>
        <taxon>Hexapoda</taxon>
        <taxon>Collembola</taxon>
        <taxon>Symphypleona</taxon>
        <taxon>Sminthuridae</taxon>
        <taxon>Allacma</taxon>
    </lineage>
</organism>
<name>A0A8J2JFA2_9HEXA</name>
<keyword evidence="2" id="KW-1185">Reference proteome</keyword>
<evidence type="ECO:0000313" key="1">
    <source>
        <dbReference type="EMBL" id="CAG7678313.1"/>
    </source>
</evidence>
<reference evidence="1" key="1">
    <citation type="submission" date="2021-06" db="EMBL/GenBank/DDBJ databases">
        <authorList>
            <person name="Hodson N. C."/>
            <person name="Mongue J. A."/>
            <person name="Jaron S. K."/>
        </authorList>
    </citation>
    <scope>NUCLEOTIDE SEQUENCE</scope>
</reference>
<sequence length="68" mass="7691">MKIYYLQQWEHMLNGGQISAVLATKILEEKYQMEKGKLDTAVAQTVENVAENPATKSKSLLNHIRGET</sequence>
<dbReference type="AlphaFoldDB" id="A0A8J2JFA2"/>